<dbReference type="InterPro" id="IPR036259">
    <property type="entry name" value="MFS_trans_sf"/>
</dbReference>
<keyword evidence="2" id="KW-0813">Transport</keyword>
<gene>
    <name evidence="9" type="ORF">SAMN05216192_12263</name>
</gene>
<feature type="transmembrane region" description="Helical" evidence="7">
    <location>
        <begin position="447"/>
        <end position="465"/>
    </location>
</feature>
<feature type="transmembrane region" description="Helical" evidence="7">
    <location>
        <begin position="373"/>
        <end position="391"/>
    </location>
</feature>
<dbReference type="Proteomes" id="UP000199050">
    <property type="component" value="Unassembled WGS sequence"/>
</dbReference>
<feature type="transmembrane region" description="Helical" evidence="7">
    <location>
        <begin position="107"/>
        <end position="124"/>
    </location>
</feature>
<feature type="compositionally biased region" description="Polar residues" evidence="6">
    <location>
        <begin position="1"/>
        <end position="27"/>
    </location>
</feature>
<dbReference type="Gene3D" id="1.20.1720.10">
    <property type="entry name" value="Multidrug resistance protein D"/>
    <property type="match status" value="1"/>
</dbReference>
<feature type="transmembrane region" description="Helical" evidence="7">
    <location>
        <begin position="40"/>
        <end position="63"/>
    </location>
</feature>
<dbReference type="PANTHER" id="PTHR42718">
    <property type="entry name" value="MAJOR FACILITATOR SUPERFAMILY MULTIDRUG TRANSPORTER MFSC"/>
    <property type="match status" value="1"/>
</dbReference>
<keyword evidence="3 7" id="KW-0812">Transmembrane</keyword>
<feature type="transmembrane region" description="Helical" evidence="7">
    <location>
        <begin position="69"/>
        <end position="95"/>
    </location>
</feature>
<feature type="transmembrane region" description="Helical" evidence="7">
    <location>
        <begin position="349"/>
        <end position="367"/>
    </location>
</feature>
<dbReference type="EMBL" id="FNDX01000022">
    <property type="protein sequence ID" value="SDJ70738.1"/>
    <property type="molecule type" value="Genomic_DNA"/>
</dbReference>
<feature type="transmembrane region" description="Helical" evidence="7">
    <location>
        <begin position="283"/>
        <end position="304"/>
    </location>
</feature>
<evidence type="ECO:0000256" key="4">
    <source>
        <dbReference type="ARBA" id="ARBA00022989"/>
    </source>
</evidence>
<accession>A0A1G8VXB5</accession>
<organism evidence="9 10">
    <name type="scientific">Paenibacillus typhae</name>
    <dbReference type="NCBI Taxonomy" id="1174501"/>
    <lineage>
        <taxon>Bacteria</taxon>
        <taxon>Bacillati</taxon>
        <taxon>Bacillota</taxon>
        <taxon>Bacilli</taxon>
        <taxon>Bacillales</taxon>
        <taxon>Paenibacillaceae</taxon>
        <taxon>Paenibacillus</taxon>
    </lineage>
</organism>
<dbReference type="PRINTS" id="PR01036">
    <property type="entry name" value="TCRTETB"/>
</dbReference>
<dbReference type="GO" id="GO:0022857">
    <property type="term" value="F:transmembrane transporter activity"/>
    <property type="evidence" value="ECO:0007669"/>
    <property type="project" value="InterPro"/>
</dbReference>
<dbReference type="GO" id="GO:0005886">
    <property type="term" value="C:plasma membrane"/>
    <property type="evidence" value="ECO:0007669"/>
    <property type="project" value="UniProtKB-SubCell"/>
</dbReference>
<feature type="region of interest" description="Disordered" evidence="6">
    <location>
        <begin position="1"/>
        <end position="32"/>
    </location>
</feature>
<evidence type="ECO:0000256" key="6">
    <source>
        <dbReference type="SAM" id="MobiDB-lite"/>
    </source>
</evidence>
<comment type="subcellular location">
    <subcellularLocation>
        <location evidence="1">Cell membrane</location>
        <topology evidence="1">Multi-pass membrane protein</topology>
    </subcellularLocation>
</comment>
<name>A0A1G8VXB5_9BACL</name>
<evidence type="ECO:0000259" key="8">
    <source>
        <dbReference type="PROSITE" id="PS50850"/>
    </source>
</evidence>
<feature type="transmembrane region" description="Helical" evidence="7">
    <location>
        <begin position="412"/>
        <end position="432"/>
    </location>
</feature>
<feature type="transmembrane region" description="Helical" evidence="7">
    <location>
        <begin position="130"/>
        <end position="153"/>
    </location>
</feature>
<feature type="domain" description="Major facilitator superfamily (MFS) profile" evidence="8">
    <location>
        <begin position="41"/>
        <end position="470"/>
    </location>
</feature>
<protein>
    <submittedName>
        <fullName evidence="9">MFS transporter, DHA2 family, metal-tetracycline-proton antiporter</fullName>
    </submittedName>
</protein>
<dbReference type="InterPro" id="IPR011701">
    <property type="entry name" value="MFS"/>
</dbReference>
<evidence type="ECO:0000256" key="3">
    <source>
        <dbReference type="ARBA" id="ARBA00022692"/>
    </source>
</evidence>
<evidence type="ECO:0000313" key="9">
    <source>
        <dbReference type="EMBL" id="SDJ70738.1"/>
    </source>
</evidence>
<keyword evidence="10" id="KW-1185">Reference proteome</keyword>
<dbReference type="InterPro" id="IPR020846">
    <property type="entry name" value="MFS_dom"/>
</dbReference>
<proteinExistence type="predicted"/>
<dbReference type="STRING" id="1174501.SAMN05216192_12263"/>
<evidence type="ECO:0000313" key="10">
    <source>
        <dbReference type="Proteomes" id="UP000199050"/>
    </source>
</evidence>
<reference evidence="10" key="1">
    <citation type="submission" date="2016-10" db="EMBL/GenBank/DDBJ databases">
        <authorList>
            <person name="Varghese N."/>
            <person name="Submissions S."/>
        </authorList>
    </citation>
    <scope>NUCLEOTIDE SEQUENCE [LARGE SCALE GENOMIC DNA]</scope>
    <source>
        <strain evidence="10">CGMCC 1.11012</strain>
    </source>
</reference>
<evidence type="ECO:0000256" key="7">
    <source>
        <dbReference type="SAM" id="Phobius"/>
    </source>
</evidence>
<keyword evidence="5 7" id="KW-0472">Membrane</keyword>
<dbReference type="PROSITE" id="PS50850">
    <property type="entry name" value="MFS"/>
    <property type="match status" value="1"/>
</dbReference>
<dbReference type="SUPFAM" id="SSF103473">
    <property type="entry name" value="MFS general substrate transporter"/>
    <property type="match status" value="1"/>
</dbReference>
<dbReference type="RefSeq" id="WP_244157748.1">
    <property type="nucleotide sequence ID" value="NZ_CBCSKY010000022.1"/>
</dbReference>
<evidence type="ECO:0000256" key="5">
    <source>
        <dbReference type="ARBA" id="ARBA00023136"/>
    </source>
</evidence>
<dbReference type="AlphaFoldDB" id="A0A1G8VXB5"/>
<evidence type="ECO:0000256" key="1">
    <source>
        <dbReference type="ARBA" id="ARBA00004651"/>
    </source>
</evidence>
<feature type="transmembrane region" description="Helical" evidence="7">
    <location>
        <begin position="247"/>
        <end position="263"/>
    </location>
</feature>
<feature type="transmembrane region" description="Helical" evidence="7">
    <location>
        <begin position="193"/>
        <end position="212"/>
    </location>
</feature>
<evidence type="ECO:0000256" key="2">
    <source>
        <dbReference type="ARBA" id="ARBA00022448"/>
    </source>
</evidence>
<feature type="transmembrane region" description="Helical" evidence="7">
    <location>
        <begin position="165"/>
        <end position="187"/>
    </location>
</feature>
<keyword evidence="4 7" id="KW-1133">Transmembrane helix</keyword>
<feature type="transmembrane region" description="Helical" evidence="7">
    <location>
        <begin position="316"/>
        <end position="337"/>
    </location>
</feature>
<sequence length="483" mass="51002">MNSLHTSKGTADKGSSTLHPGPNTGSNPAAPEPSLPREGLLTLLFSVAVVLVIMNTAMFNLALPDVTEAFGITAASASWIVTGYSIMFSIASITYSRLSDFLPIRRLLIIGLLTLGLSAVAGFFSTNFIFLLIVRILQASGAGAVMSLSLVLFTRYVPQARRGKAMATIMSAVSLGLGLGPVAGGSIVEYLGWHWLFAVTAAILLLVPLFMVLLPKEIPARGSFDILGGLFLGIGTTGLLLFLTSGLWVALIAGIAAIALFVGRIRSTPDPFVMPALFANRSYLVLALVGIASYLCSFATLFLLPQILTHRFGFTASHAGLVIFPGSLLAIFVSRAVGRVIDRYGNAGILRYAPLLVLLATVLFAFLAGQSWVAVMLVYMIMSLAFTVLSSSVSNEISRILPSSQIGSGMGLFQLLQFFSGAFSVAMAASALEWQKGLPLSTAYSNIYWGLSVAAIIAIVSAFAYHRSSRGGRLTPMADAADA</sequence>
<dbReference type="Pfam" id="PF07690">
    <property type="entry name" value="MFS_1"/>
    <property type="match status" value="1"/>
</dbReference>
<dbReference type="Gene3D" id="1.20.1250.20">
    <property type="entry name" value="MFS general substrate transporter like domains"/>
    <property type="match status" value="1"/>
</dbReference>
<dbReference type="PANTHER" id="PTHR42718:SF9">
    <property type="entry name" value="MAJOR FACILITATOR SUPERFAMILY MULTIDRUG TRANSPORTER MFSC"/>
    <property type="match status" value="1"/>
</dbReference>